<evidence type="ECO:0000313" key="2">
    <source>
        <dbReference type="EMBL" id="KNZ44629.1"/>
    </source>
</evidence>
<feature type="compositionally biased region" description="Polar residues" evidence="1">
    <location>
        <begin position="154"/>
        <end position="164"/>
    </location>
</feature>
<name>A0A0L6U7U6_9BASI</name>
<keyword evidence="3" id="KW-1185">Reference proteome</keyword>
<feature type="region of interest" description="Disordered" evidence="1">
    <location>
        <begin position="154"/>
        <end position="174"/>
    </location>
</feature>
<dbReference type="EMBL" id="LAVV01014581">
    <property type="protein sequence ID" value="KNZ44629.1"/>
    <property type="molecule type" value="Genomic_DNA"/>
</dbReference>
<organism evidence="2 3">
    <name type="scientific">Puccinia sorghi</name>
    <dbReference type="NCBI Taxonomy" id="27349"/>
    <lineage>
        <taxon>Eukaryota</taxon>
        <taxon>Fungi</taxon>
        <taxon>Dikarya</taxon>
        <taxon>Basidiomycota</taxon>
        <taxon>Pucciniomycotina</taxon>
        <taxon>Pucciniomycetes</taxon>
        <taxon>Pucciniales</taxon>
        <taxon>Pucciniaceae</taxon>
        <taxon>Puccinia</taxon>
    </lineage>
</organism>
<comment type="caution">
    <text evidence="2">The sequence shown here is derived from an EMBL/GenBank/DDBJ whole genome shotgun (WGS) entry which is preliminary data.</text>
</comment>
<dbReference type="AlphaFoldDB" id="A0A0L6U7U6"/>
<evidence type="ECO:0000313" key="3">
    <source>
        <dbReference type="Proteomes" id="UP000037035"/>
    </source>
</evidence>
<gene>
    <name evidence="2" type="ORF">VP01_897g2</name>
</gene>
<protein>
    <submittedName>
        <fullName evidence="2">Uncharacterized protein</fullName>
    </submittedName>
</protein>
<accession>A0A0L6U7U6</accession>
<dbReference type="VEuPathDB" id="FungiDB:VP01_897g2"/>
<dbReference type="Proteomes" id="UP000037035">
    <property type="component" value="Unassembled WGS sequence"/>
</dbReference>
<reference evidence="2 3" key="1">
    <citation type="submission" date="2015-08" db="EMBL/GenBank/DDBJ databases">
        <title>Next Generation Sequencing and Analysis of the Genome of Puccinia sorghi L Schw, the Causal Agent of Maize Common Rust.</title>
        <authorList>
            <person name="Rochi L."/>
            <person name="Burguener G."/>
            <person name="Darino M."/>
            <person name="Turjanski A."/>
            <person name="Kreff E."/>
            <person name="Dieguez M.J."/>
            <person name="Sacco F."/>
        </authorList>
    </citation>
    <scope>NUCLEOTIDE SEQUENCE [LARGE SCALE GENOMIC DNA]</scope>
    <source>
        <strain evidence="2 3">RO10H11247</strain>
    </source>
</reference>
<sequence length="226" mass="26106">MTRYKQVRSPETWQEGWIRFSLAQHPGDVAQYVGLSTTREGEKLLANGSNFGIWLEFLSERAHEALGDVKWYTRLSVSTEKGKIGREILFASVDRSFHHTLGRLGEEKHFNYLHLQNRFWIPNYSNTLAAQQQHYQGFYPIVAPYGMGVEQSPFSLPRSQQPKHTNIVDKVPQPSNHNHRGAWWSLVKMSRTSPIILISHVNMLWWNISKAKTPSLILQQTLIGRL</sequence>
<evidence type="ECO:0000256" key="1">
    <source>
        <dbReference type="SAM" id="MobiDB-lite"/>
    </source>
</evidence>
<proteinExistence type="predicted"/>